<protein>
    <recommendedName>
        <fullName evidence="1">Mannosylglycerate hydrolase MGH1-like glycoside hydrolase domain-containing protein</fullName>
    </recommendedName>
</protein>
<dbReference type="PANTHER" id="PTHR10412">
    <property type="entry name" value="MANNOSYL-OLIGOSACCHARIDE GLUCOSIDASE"/>
    <property type="match status" value="1"/>
</dbReference>
<dbReference type="GO" id="GO:0004573">
    <property type="term" value="F:Glc3Man9GlcNAc2 oligosaccharide glucosidase activity"/>
    <property type="evidence" value="ECO:0007669"/>
    <property type="project" value="InterPro"/>
</dbReference>
<evidence type="ECO:0000259" key="1">
    <source>
        <dbReference type="Pfam" id="PF22422"/>
    </source>
</evidence>
<feature type="domain" description="Mannosylglycerate hydrolase MGH1-like glycoside hydrolase" evidence="1">
    <location>
        <begin position="410"/>
        <end position="635"/>
    </location>
</feature>
<gene>
    <name evidence="2" type="ORF">AHMF7616_02073</name>
</gene>
<reference evidence="2 3" key="1">
    <citation type="submission" date="2018-04" db="EMBL/GenBank/DDBJ databases">
        <title>Adhaeribacter sp. HMF7616 genome sequencing and assembly.</title>
        <authorList>
            <person name="Kang H."/>
            <person name="Kang J."/>
            <person name="Cha I."/>
            <person name="Kim H."/>
            <person name="Joh K."/>
        </authorList>
    </citation>
    <scope>NUCLEOTIDE SEQUENCE [LARGE SCALE GENOMIC DNA]</scope>
    <source>
        <strain evidence="2 3">HMF7616</strain>
    </source>
</reference>
<proteinExistence type="predicted"/>
<dbReference type="InterPro" id="IPR054491">
    <property type="entry name" value="MGH1-like_GH"/>
</dbReference>
<dbReference type="AlphaFoldDB" id="A0A369QKU4"/>
<dbReference type="InterPro" id="IPR004888">
    <property type="entry name" value="Glycoside_hydrolase_63"/>
</dbReference>
<evidence type="ECO:0000313" key="3">
    <source>
        <dbReference type="Proteomes" id="UP000253919"/>
    </source>
</evidence>
<dbReference type="InterPro" id="IPR012341">
    <property type="entry name" value="6hp_glycosidase-like_sf"/>
</dbReference>
<name>A0A369QKU4_9BACT</name>
<keyword evidence="3" id="KW-1185">Reference proteome</keyword>
<dbReference type="InterPro" id="IPR008928">
    <property type="entry name" value="6-hairpin_glycosidase_sf"/>
</dbReference>
<comment type="caution">
    <text evidence="2">The sequence shown here is derived from an EMBL/GenBank/DDBJ whole genome shotgun (WGS) entry which is preliminary data.</text>
</comment>
<dbReference type="OrthoDB" id="9781878at2"/>
<dbReference type="Gene3D" id="1.50.10.10">
    <property type="match status" value="2"/>
</dbReference>
<feature type="domain" description="Mannosylglycerate hydrolase MGH1-like glycoside hydrolase" evidence="1">
    <location>
        <begin position="693"/>
        <end position="853"/>
    </location>
</feature>
<evidence type="ECO:0000313" key="2">
    <source>
        <dbReference type="EMBL" id="RDC63469.1"/>
    </source>
</evidence>
<dbReference type="GO" id="GO:0009311">
    <property type="term" value="P:oligosaccharide metabolic process"/>
    <property type="evidence" value="ECO:0007669"/>
    <property type="project" value="InterPro"/>
</dbReference>
<accession>A0A369QKU4</accession>
<dbReference type="EMBL" id="QASA01000001">
    <property type="protein sequence ID" value="RDC63469.1"/>
    <property type="molecule type" value="Genomic_DNA"/>
</dbReference>
<dbReference type="Proteomes" id="UP000253919">
    <property type="component" value="Unassembled WGS sequence"/>
</dbReference>
<dbReference type="PANTHER" id="PTHR10412:SF10">
    <property type="entry name" value="GLYCOSYL HYDROLASE FAMILY 63 C-TERMINAL DOMAIN-CONTAINING PROTEIN"/>
    <property type="match status" value="1"/>
</dbReference>
<dbReference type="RefSeq" id="WP_115372764.1">
    <property type="nucleotide sequence ID" value="NZ_QASA01000001.1"/>
</dbReference>
<sequence length="865" mass="101088">MNKEQERLKDNTWKKWGPYVSARQWGTVREDYSPNGDAWNYVSHDMARSKAFRWGEEGIAGISDDEQLLCFAPAFWNHQDPIIKERFFGLTNAEGNHGEDVKELYYYLNNTPTHSYMHMLYKYPQQTFPYAPLVNTNRQRTRQQAEFEIVDTGIFDQNKYFDIAIEYTKESPTTILIQITVMNRSQEEAAIQVIPTIWFRNTWAWGYDSYKPFIQSGSGQVMEIFHQQLGQYYLTAEGNPQQVYCENETNVSRLYHQPGSGNYYKDGINNYLVDNQDTVNPENKGTKAAFIFEVSVPAQDQVSIRLCLSQNPNYDFATFSDLVSLRKQEADEFYQQILKINKTEEAYQIKKQALAGLLWNKQFYYFDVHQWLKGDPGQPPPPPERLHLRNDCWKHVNAKEILSMPDKWEYPWFAAWDMAFHCFPLALVDLDFAKSQLLYLTKEWYMHPNGQLPAYEWNFSDSNPPIHAMITWEIYRQEKAANNGQGDVAFLTKVFHKLMLNFTWWVNNKDEHGNNIFEGGFLGLDNIGVFDRNTILPGGGHIEQADGTSWMAMYALNLMQIAHELSLYYSAYSDISAKFFEHFLYIAGAMNGLNELQENLWDEEDNFYYDRLRFPENKSVPLKVRSLVGLIPLFVVETVGEGGMQEDEALDQRMKWFRQNRPDLADLVSHWERKNAKGFHLISLMRGYRMKMTLKYLLDEEEFLSEYGIRSVSKFHQQHPFDFRLDGKHYSIRYTPGESDNNMFGGNSNWRGPIWIPLNFLIIQGLKRFYQFYGDEFKVECPTRSGNYYTLQEVAEELSSRVFKIFKKNAAGKRPLFGSAPLFQESKDFQDYILFYEYFNGDTGQGLGAAHQTGWTALIATDLFQ</sequence>
<dbReference type="SUPFAM" id="SSF48208">
    <property type="entry name" value="Six-hairpin glycosidases"/>
    <property type="match status" value="1"/>
</dbReference>
<dbReference type="Pfam" id="PF22422">
    <property type="entry name" value="MGH1-like_GH"/>
    <property type="match status" value="2"/>
</dbReference>
<organism evidence="2 3">
    <name type="scientific">Adhaeribacter pallidiroseus</name>
    <dbReference type="NCBI Taxonomy" id="2072847"/>
    <lineage>
        <taxon>Bacteria</taxon>
        <taxon>Pseudomonadati</taxon>
        <taxon>Bacteroidota</taxon>
        <taxon>Cytophagia</taxon>
        <taxon>Cytophagales</taxon>
        <taxon>Hymenobacteraceae</taxon>
        <taxon>Adhaeribacter</taxon>
    </lineage>
</organism>